<gene>
    <name evidence="2" type="ORF">TL5118_03612</name>
    <name evidence="3" type="ORF">TL5120_02852</name>
</gene>
<dbReference type="OrthoDB" id="7068404at2"/>
<dbReference type="EMBL" id="CYSC01000035">
    <property type="protein sequence ID" value="CUH73046.1"/>
    <property type="molecule type" value="Genomic_DNA"/>
</dbReference>
<dbReference type="Proteomes" id="UP000051086">
    <property type="component" value="Unassembled WGS sequence"/>
</dbReference>
<reference evidence="2 4" key="2">
    <citation type="submission" date="2015-09" db="EMBL/GenBank/DDBJ databases">
        <authorList>
            <person name="Rodrigo-Torres L."/>
            <person name="Arahal D.R."/>
        </authorList>
    </citation>
    <scope>NUCLEOTIDE SEQUENCE [LARGE SCALE GENOMIC DNA]</scope>
    <source>
        <strain evidence="2 4">CECT 5118</strain>
    </source>
</reference>
<keyword evidence="1" id="KW-0812">Transmembrane</keyword>
<evidence type="ECO:0000313" key="5">
    <source>
        <dbReference type="Proteomes" id="UP000051887"/>
    </source>
</evidence>
<evidence type="ECO:0000313" key="2">
    <source>
        <dbReference type="EMBL" id="CUH69643.1"/>
    </source>
</evidence>
<evidence type="ECO:0000313" key="3">
    <source>
        <dbReference type="EMBL" id="CUH73046.1"/>
    </source>
</evidence>
<name>A0A0P1G4Q7_9RHOB</name>
<evidence type="ECO:0000313" key="4">
    <source>
        <dbReference type="Proteomes" id="UP000051086"/>
    </source>
</evidence>
<reference evidence="3 5" key="1">
    <citation type="submission" date="2015-09" db="EMBL/GenBank/DDBJ databases">
        <authorList>
            <consortium name="Swine Surveillance"/>
        </authorList>
    </citation>
    <scope>NUCLEOTIDE SEQUENCE [LARGE SCALE GENOMIC DNA]</scope>
    <source>
        <strain evidence="3 5">5120</strain>
    </source>
</reference>
<organism evidence="3 5">
    <name type="scientific">Thalassovita autumnalis</name>
    <dbReference type="NCBI Taxonomy" id="2072972"/>
    <lineage>
        <taxon>Bacteria</taxon>
        <taxon>Pseudomonadati</taxon>
        <taxon>Pseudomonadota</taxon>
        <taxon>Alphaproteobacteria</taxon>
        <taxon>Rhodobacterales</taxon>
        <taxon>Roseobacteraceae</taxon>
        <taxon>Thalassovita</taxon>
    </lineage>
</organism>
<feature type="transmembrane region" description="Helical" evidence="1">
    <location>
        <begin position="98"/>
        <end position="121"/>
    </location>
</feature>
<feature type="transmembrane region" description="Helical" evidence="1">
    <location>
        <begin position="33"/>
        <end position="52"/>
    </location>
</feature>
<sequence length="127" mass="13686">MLLFISSFASAIVIATALFTALVDRPTGLRSWLLPAATSAVFLAGSLVAVWVEGPIGFVKDMDASLWAVQIWVDLMLGFAVAFTAMLPEARRQGMAPFRWALLLCVSGAIGLLAMQARVLYLRARVS</sequence>
<dbReference type="EMBL" id="CYSB01000040">
    <property type="protein sequence ID" value="CUH69643.1"/>
    <property type="molecule type" value="Genomic_DNA"/>
</dbReference>
<keyword evidence="1" id="KW-0472">Membrane</keyword>
<dbReference type="Proteomes" id="UP000051887">
    <property type="component" value="Unassembled WGS sequence"/>
</dbReference>
<dbReference type="RefSeq" id="WP_058244202.1">
    <property type="nucleotide sequence ID" value="NZ_CYSB01000040.1"/>
</dbReference>
<keyword evidence="1" id="KW-1133">Transmembrane helix</keyword>
<feature type="transmembrane region" description="Helical" evidence="1">
    <location>
        <begin position="64"/>
        <end position="86"/>
    </location>
</feature>
<dbReference type="AlphaFoldDB" id="A0A0P1G4Q7"/>
<keyword evidence="4" id="KW-1185">Reference proteome</keyword>
<accession>A0A0P1G4Q7</accession>
<evidence type="ECO:0000256" key="1">
    <source>
        <dbReference type="SAM" id="Phobius"/>
    </source>
</evidence>
<protein>
    <submittedName>
        <fullName evidence="3">Uncharacterized protein</fullName>
    </submittedName>
</protein>
<proteinExistence type="predicted"/>